<dbReference type="Gene3D" id="3.30.559.30">
    <property type="entry name" value="Nonribosomal peptide synthetase, condensation domain"/>
    <property type="match status" value="6"/>
</dbReference>
<sequence>MQELIGAVGALSAKERKALARMLKEKGIDLFAVAPVFKRDPQAPLRLSYAQQRQWFLWQLDPHSAAYNIPTALRLQGELDHGALQAAFDALLARHGALRTGFVEDQDQVLQFIREPQPFALPLQTLQPFEAPQARIEQLLGQCLNQPFDLRREPLLRAALLRTGEREHVLALAMHHIVSDGWSMQLIVRELMQCYAAFSRGEQPVLAPLAIDYADYAAWQREWMEAGERERQLAYWVEQLGREALVLELPTDRPRPLRQSFRGTRLDIQIDAGLAEGLKQLAQRSNVTLFMLLLASFQTLLHRYSGQSDIRVGVPVANRTRVEVEGLVGFFANTQVLAARFDACDGFADLLGQVKARVLGAQSHQDLPFEQLVEALAPERTLSHNPLFQAMFNHQGSSAAQAPAGGGLGLTAEVIEREGCTAQVDLTLATEEHAQGLAASLTYATDLFDATSAERMAQHWVNLLRAVVAAPQGKLGELAMLGADERERIVGQWNATADASFPLDQPVQRLIEAQVSRTPDAPALQLGEQVLSYAQLNARANQLARHLVHLGVGPDCLVGIALERSVEMVVGLLAVLKAGGAYVPLDPEYPTDRLAYMIEDSGVQLLLTSAALLERLPVPAGVNCLSLDTLALGHLAADDLGVAVQGENLAYMIYTSGSTGRPKGAANRHRALTNRLCWMQQAYGLDASDAVLQKTPFSFDVSVWEFFWPLMTGARLVLARPGEHRDPARLVRLINDHGITTLHFVPSMLQAFMLDPQAGSCQGLKRIICSGEALALDTQQQVLAQLGQAGLYNLYGPTEAAIDVTHWTCREQHQHSVPIGEPIANLSTHILDAGLNPVAAGVVGELYLGGEGLARGYHQRPGLTAERFVASPFGVGQRLYRTGDLARYRADGVIEYAGRIDHQVKIRGLRIELGEIEARLQEQAQVSECVAIAGQGAAGVQLLAYVVPSDPAMAGAEAAVQRALVDQLKAALGQSMPDYMVPAHMILLPSMPLSPNGKLDRKALPAFDQRQVQALYRAPQTERERSVAAIWQQLLGCEQVGLDDDFFTLGGHSLLATQLVSRVRQALAIDVPLRVLFEHSQLQAFVAALAQGERREVDAIPALPRDTGLALSYAQERQWFLWQLEPHSTAYVIPMVLQLQGELDVAALGQAFQALFERHESLRTCFQEQDGQCVQVFHDGVRFPLPVQHLPAGAEEQAAIAAFVGEQVGRPFDLRGDLLMRAALLQLAPQRHVLVVTQHHIVSDGWSMQVMIDELLHCYGAARAGQPVQLPALAIQYADYAAWQRQWMDAGERERQLDYWKTHLGTAPVVLELPTDHVRPVQQSLRGARLEVPVDAALHQRLKALAEQQGSTLFMLLLAAYQTLLFRSSGQPRIRVGVPIANRNRLETERLIGFFVNTQVLQADLRGEDSFLDLLAQVRQATLAAQDHQDLPFEQLVDALQPERSLSYSPLFQVMFNHQAEHAGAAQAPRALAGLEVRSLGWSGDDAQFDLTLSTHESPGQLAASFTYATDLFEAASVQRLAGHWLGLLAQIVERPEAALGELRLLDAAEQARLASFNPAREAYASELCIHQLIDRQAAEAPQALALIDGERRLDHAWLQARANRLAHHLVALGVGPEVRVGVAMPRNAELLVALLAVLKAGGTYVPLDPDYPRDRLAYMLEDSQARVLLTQAGALDGVPLEGLATVLVDEDDAALAAYPHTAPAVAVRPDNLAYVIYTSGSTGKPKGVAIAHRNVAALVHWSAGVYPREAIRGVLASTSVCFDLSVWELFVTLANGGHLILARNALELGSLPARAEVRLVNTVPSAIAALLRAGDIPAGVKIVNLAGEPLKQELVDSLYALGSLDHVYDLYGPSEDTTYSTYCRREAGGQASIGRPLCNSQGYLLDDQLHPVPVGVAAELYLAGDGVTRGYLLRPGLTAEKFVPNPAGAAGERMYRTGDLTRYREDGQLEYIGRVDHQVKVRGFRIELGEIETRLQQQAGVREAVVLAVEGASGHQLVGYLVANATLDSEQVKAALREQLPEYMVPAHLLQLPALPLTPNGKLDRKALPLPDLEQAQADYQAPATDLEQRIAAIWQDVLKLERIGARDNFFELGGDSIISLQVVSRARQAGIHFTPKQLFQHQTVQGLAAVASLDGSGLQVAQGRVEGPTALLPIHRVFFDEVQVERHHWNQSVLLKPQQPLDAERLEQALAVVLEHHDALRLGFVEAQGQWQATYHGLPEGSVLWRREVADAAALEALGREAQASLDLASGPLLRAVLAEYQGEQRLLLVIHHLAVDGVSWRILFEDLQQAYEQGAQTQLPARTNSVRDWAGQLQDYARGEAASQLDYWQAQLQGADTDLPCERPDGSLANQYGRSVATQLSRETTRKLLQEAPAAYRTQVNDLLLCALARVIGRWSGRDDTLIQLEGHGREALFDALDLTRTVGWFTSLFPVRLGRCEALGSNLRLVKEQLRAIPDKGLGWGALRYLGEEAVQAELAALPVPRITFNYLGQFDASFAAEDGALFVPAGEAVGPDQSPLAALGNWLTLNGQVYGGEFSMGWRFSTQMFDEATVQRLADDYGRELEALVEHCCTLQERSATPSDFPLAGLDMAGLDSLPVPLAQIEDIYPLSPMQQGMLFHTVYEHSGDYINQMRLEVEGLEPARFAAAWQACVDDHDVLRSSFLWQGLERPLQVIRKSVRLNLRELDWRDRAADTAALDQLAADERAQGFDPAEPPLLRLLLVRLGEQRHHLIYTSHHILMDGWSNSRLMGEVLQRYRGQAVPAQAGRYRDYIAWLDAQDPVATEHFWRGQVAGLQVPTRLARVFGDLPQGEGGQVELYTGLDAQQTQALSEFARQHKLTMNTLVQGAWALLLSRYTGQQHVAFGATVAGRPAELVGIEQQLGLFINTLPVVVDVESQQPLGEWLAQLQLRNLALREHEHTALFDVQRWAQLGDNLFDTLLVFENFPISEALQQAAPDSLRFGEVHNHEQTNFPLTLMVVHAEELVLHLSFDSRSFPEQGMRRLGEQLSGLLARLPAQFHLPLAELPSLEAAEQARLAGFNPARETYASEQCIHQLIERQAAQTPQALALIDGERRLDHAWLQARANRLAHHLVALGVGPEVRVGVAMPRNAELLVALLAVLKAGGTYVPLDPDYPLDRLAYMLEDSQARVLLTQPGVLEGISLDGLTTVLVAEDDAALAHYPASAPVTRVTAQNLAYVIYTSGSTGRPKGVAITHRNIVALAHWSAGMYSHDEIQGVLASTSVCFDLSVWELFVTLANGGYLILARNALELGNLPARAEVRLINTVPSAIAALLRAGDVPAEVDIVNLCGEPLKQGLVDSLYALGTLDHVYDLYGPSEDTVYSTFSRRLQGGVPSIGQPMCNSSALLLDDQLQAAPVGVAAELYLAGDGLARGYLLRPGLTAEKFVPNPAGAAGERMYRTGDLTRYREDGQLEYIGRVDHQVKVRGFRIELGEIETRLQQQAGVREAVVLAVEGASGHQLVGYLVANAELDSEQVKAALREQLPEYMVPAHLLQLPALPLTPNGKLDRKALPLPDLEAAQADYQAPATDLEQRIAAIWQDVLKLERIGARDNFFELGGDSIISLQVVSRARQAGIHFTPKQLFQHQTVQGLAAVASLDGSGLQVAQGRVEGPTALLPIHRVFFDEVQVERHHWNQSVLLKPQQPLDAERLEQALAVVLEHHDALRLGFVEAQGQWQATYHGLPEGSVLWRREVADAAALEALGREAQASLDLARGPLLRAVLAEYQGEQRLLLVIHHLAVDGVSWRILFEDLQQAYEQGAQTQLPARTSSVRDWAGQLQDYARGEAASQLDYWQAQLQGADTDLPCERPDGSLANQHGRSVATQLSRETTRKLLQEAPAAYRTQVNDLLLCALARVIGRWSGRDDTLIQLEGHGREALFDALDLTRTVGWFTSLFPVRLGRCEALGSNLRLVKEQLRAIPDKGLGWGALRYLGEEAVQAELAALPVPRITFNYLGQFDGSFAAEDGALFVPAGEAVGPDQSPLAALGNWLTLNGQVYGGEFSMGWRFSTQMFDEATVQRLADDYGRELEALVEHCCTLQERSATPSDFPLAGLDMTGLDSLPVPLAQIEDIYPLSPMQQGMLFHTQESSGADLYINQISVPVQGLDLPRFEAAWNQVIARHEILRTGFCAAATLAQPLQLVRREARLALQVIDWRDREADPEALQAVAAAECAKGFDLLQAPLTRITLVRTAEDAYQLIWTSHHILMDGWSTSRLLGEVFQAYAGQVLPERQGRYRDYIDWLQRQSAEADEKFWRARLADLDGPTLLAGTLAPQPAPGESGHGALYLNWDAAATARLKAQAQRLRVTSNTLIQATWLLLLQRYSGQSSVCFGAVVAGRPASLAGADEMLGLFINTLPIAQTLDPQLSVGEWLTQLQAYNLEARDHEHASLADVQRWSGQGGQALFDSIVVFENYPIDERLADAGDDQLRFGEVKGRDVTNYAMDLAVSLGSTLSIEFLYLRERFTEAACAQVMSSFEVLLLAMLDDAQATLGSLGVLDAQACDGLQRGNVLAAGEPEPLLVHAIARQAALRPDAEAVTCAGQSLTYGQLEQRAAALATRLLAAGVGPETRVGVALERSVQMIVAFYAVMKTGAAYVPLDIDYPRERLDWIIEDSAMSVLITESRVSARLGDTAVALCIELDTVSLPSAAQAVVSSARPGNLAYLIYTSGSTGKPKGVAVSQGGIAMHCAAIAERYEMGPHTRELLFMSFAFDGAQERWLSTLLRGGCLVVRDNQLWTAEQTWQVLHEQAITIACFPPAYLQQLAEYAEGRQPPAVDIYCFGGDAVAQANFDLVRRNLRPRCLTNGYGPTETVVTPLLWKVAADARCEAAYAPIGTRVGERTLYVLDTHLNPLPTGVAGELYIGGEGVARGYHARPGLTAERFVADPFSAGGRLYRTGDLVRQRPDGVFDYLGRLDNQVKVRGFRIELGEIEARLRQQAGVRDAVVIARREDSGDQLLGYVVTAADGPAEQALREALQAQLPDYMVPSRIIVLDALPLNPNGKVDRKALPQPGASERHYLAPRNLAEQALAEVWQEVLGVERVGVTDNFFELGGDSLRILKVLGKLRGRSDLGLELKLRDLMTRPTIAQLSGYDEQQEAVLDPLLLLNSPSPARPALFCLHAGFGTVFDYEPLARQLEGRHSVYGLQCRMLLDRDWQDDSLQGMAIDYAQYIRQKQADGPYLLLGWSLGGTLAVLVAEELRRQGQEVGFVGLVDSFIPGQGASLVGDDEELRSFLAVTLQCEAEQLPAVVCPQPLQVTPLAETIGQAQAQLASATGFDAQDLAQGFVVAMRLKALSEQQGDLPTLDVPIHCWWAGDAASQAAVAAFEAGLGQVAQRHWLNTTHFAIPRHAALLRAVHEYLGSLETIAG</sequence>
<organism evidence="5 6">
    <name type="scientific">Pseudomonas oryziphila</name>
    <dbReference type="NCBI Taxonomy" id="2894079"/>
    <lineage>
        <taxon>Bacteria</taxon>
        <taxon>Pseudomonadati</taxon>
        <taxon>Pseudomonadota</taxon>
        <taxon>Gammaproteobacteria</taxon>
        <taxon>Pseudomonadales</taxon>
        <taxon>Pseudomonadaceae</taxon>
        <taxon>Pseudomonas</taxon>
    </lineage>
</organism>
<dbReference type="SUPFAM" id="SSF53474">
    <property type="entry name" value="alpha/beta-Hydrolases"/>
    <property type="match status" value="1"/>
</dbReference>
<evidence type="ECO:0000313" key="5">
    <source>
        <dbReference type="EMBL" id="AZL73562.1"/>
    </source>
</evidence>
<dbReference type="PROSITE" id="PS00455">
    <property type="entry name" value="AMP_BINDING"/>
    <property type="match status" value="4"/>
</dbReference>
<dbReference type="Pfam" id="PF00975">
    <property type="entry name" value="Thioesterase"/>
    <property type="match status" value="1"/>
</dbReference>
<reference evidence="5 6" key="1">
    <citation type="submission" date="2018-12" db="EMBL/GenBank/DDBJ databases">
        <authorList>
            <person name="Li S."/>
            <person name="Yang R."/>
            <person name="Chen G."/>
            <person name="Zou L."/>
            <person name="Zhang C."/>
            <person name="Chen Y."/>
            <person name="Liu Z."/>
            <person name="Li Y."/>
            <person name="Yan Y."/>
            <person name="Huang M."/>
            <person name="Chen T."/>
        </authorList>
    </citation>
    <scope>NUCLEOTIDE SEQUENCE [LARGE SCALE GENOMIC DNA]</scope>
    <source>
        <strain evidence="5 6">2014</strain>
    </source>
</reference>
<accession>A0ABM7CQ81</accession>
<dbReference type="Gene3D" id="3.40.50.980">
    <property type="match status" value="8"/>
</dbReference>
<dbReference type="CDD" id="cd19531">
    <property type="entry name" value="LCL_NRPS-like"/>
    <property type="match status" value="2"/>
</dbReference>
<feature type="domain" description="Carrier" evidence="4">
    <location>
        <begin position="5043"/>
        <end position="5120"/>
    </location>
</feature>
<dbReference type="InterPro" id="IPR020845">
    <property type="entry name" value="AMP-binding_CS"/>
</dbReference>
<dbReference type="PANTHER" id="PTHR45398">
    <property type="match status" value="1"/>
</dbReference>
<dbReference type="InterPro" id="IPR010060">
    <property type="entry name" value="NRPS_synth"/>
</dbReference>
<dbReference type="Pfam" id="PF00668">
    <property type="entry name" value="Condensation"/>
    <property type="match status" value="6"/>
</dbReference>
<dbReference type="PROSITE" id="PS50075">
    <property type="entry name" value="CARRIER"/>
    <property type="match status" value="4"/>
</dbReference>
<dbReference type="CDD" id="cd19534">
    <property type="entry name" value="E_NRPS"/>
    <property type="match status" value="2"/>
</dbReference>
<dbReference type="InterPro" id="IPR000873">
    <property type="entry name" value="AMP-dep_synth/lig_dom"/>
</dbReference>
<dbReference type="InterPro" id="IPR001031">
    <property type="entry name" value="Thioesterase"/>
</dbReference>
<keyword evidence="3" id="KW-0597">Phosphoprotein</keyword>
<dbReference type="Gene3D" id="1.10.1200.10">
    <property type="entry name" value="ACP-like"/>
    <property type="match status" value="4"/>
</dbReference>
<dbReference type="NCBIfam" id="TIGR01733">
    <property type="entry name" value="AA-adenyl-dom"/>
    <property type="match status" value="4"/>
</dbReference>
<protein>
    <submittedName>
        <fullName evidence="5">Amino acid adenylation domain-containing protein</fullName>
    </submittedName>
</protein>
<dbReference type="Pfam" id="PF00501">
    <property type="entry name" value="AMP-binding"/>
    <property type="match status" value="4"/>
</dbReference>
<dbReference type="InterPro" id="IPR036736">
    <property type="entry name" value="ACP-like_sf"/>
</dbReference>
<dbReference type="Gene3D" id="3.30.300.30">
    <property type="match status" value="4"/>
</dbReference>
<dbReference type="Gene3D" id="2.30.38.10">
    <property type="entry name" value="Luciferase, Domain 3"/>
    <property type="match status" value="4"/>
</dbReference>
<evidence type="ECO:0000256" key="1">
    <source>
        <dbReference type="ARBA" id="ARBA00001957"/>
    </source>
</evidence>
<dbReference type="InterPro" id="IPR006162">
    <property type="entry name" value="Ppantetheine_attach_site"/>
</dbReference>
<dbReference type="Gene3D" id="3.40.50.1820">
    <property type="entry name" value="alpha/beta hydrolase"/>
    <property type="match status" value="1"/>
</dbReference>
<evidence type="ECO:0000256" key="3">
    <source>
        <dbReference type="ARBA" id="ARBA00022553"/>
    </source>
</evidence>
<dbReference type="CDD" id="cd17649">
    <property type="entry name" value="A_NRPS_PvdJ-like"/>
    <property type="match status" value="1"/>
</dbReference>
<dbReference type="InterPro" id="IPR001242">
    <property type="entry name" value="Condensation_dom"/>
</dbReference>
<dbReference type="InterPro" id="IPR045851">
    <property type="entry name" value="AMP-bd_C_sf"/>
</dbReference>
<dbReference type="SUPFAM" id="SSF52777">
    <property type="entry name" value="CoA-dependent acyltransferases"/>
    <property type="match status" value="12"/>
</dbReference>
<dbReference type="Proteomes" id="UP000272622">
    <property type="component" value="Chromosome"/>
</dbReference>
<dbReference type="Pfam" id="PF00550">
    <property type="entry name" value="PP-binding"/>
    <property type="match status" value="4"/>
</dbReference>
<evidence type="ECO:0000313" key="6">
    <source>
        <dbReference type="Proteomes" id="UP000272622"/>
    </source>
</evidence>
<dbReference type="CDD" id="cd17646">
    <property type="entry name" value="A_NRPS_AB3403-like"/>
    <property type="match status" value="1"/>
</dbReference>
<dbReference type="NCBIfam" id="TIGR01720">
    <property type="entry name" value="NRPS-para261"/>
    <property type="match status" value="2"/>
</dbReference>
<dbReference type="InterPro" id="IPR010071">
    <property type="entry name" value="AA_adenyl_dom"/>
</dbReference>
<comment type="cofactor">
    <cofactor evidence="1">
        <name>pantetheine 4'-phosphate</name>
        <dbReference type="ChEBI" id="CHEBI:47942"/>
    </cofactor>
</comment>
<dbReference type="Gene3D" id="3.30.559.10">
    <property type="entry name" value="Chloramphenicol acetyltransferase-like domain"/>
    <property type="match status" value="6"/>
</dbReference>
<dbReference type="InterPro" id="IPR009081">
    <property type="entry name" value="PP-bd_ACP"/>
</dbReference>
<gene>
    <name evidence="5" type="ORF">EI693_10895</name>
</gene>
<dbReference type="InterPro" id="IPR025110">
    <property type="entry name" value="AMP-bd_C"/>
</dbReference>
<feature type="domain" description="Carrier" evidence="4">
    <location>
        <begin position="2063"/>
        <end position="2137"/>
    </location>
</feature>
<keyword evidence="6" id="KW-1185">Reference proteome</keyword>
<dbReference type="CDD" id="cd19543">
    <property type="entry name" value="DCL_NRPS"/>
    <property type="match status" value="2"/>
</dbReference>
<evidence type="ECO:0000259" key="4">
    <source>
        <dbReference type="PROSITE" id="PS50075"/>
    </source>
</evidence>
<feature type="domain" description="Carrier" evidence="4">
    <location>
        <begin position="3548"/>
        <end position="3622"/>
    </location>
</feature>
<dbReference type="SMART" id="SM00823">
    <property type="entry name" value="PKS_PP"/>
    <property type="match status" value="4"/>
</dbReference>
<dbReference type="InterPro" id="IPR020806">
    <property type="entry name" value="PKS_PP-bd"/>
</dbReference>
<proteinExistence type="predicted"/>
<evidence type="ECO:0000256" key="2">
    <source>
        <dbReference type="ARBA" id="ARBA00022450"/>
    </source>
</evidence>
<dbReference type="PANTHER" id="PTHR45398:SF1">
    <property type="entry name" value="ENZYME, PUTATIVE (JCVI)-RELATED"/>
    <property type="match status" value="1"/>
</dbReference>
<dbReference type="SUPFAM" id="SSF47336">
    <property type="entry name" value="ACP-like"/>
    <property type="match status" value="4"/>
</dbReference>
<dbReference type="NCBIfam" id="NF004282">
    <property type="entry name" value="PRK05691.1"/>
    <property type="match status" value="6"/>
</dbReference>
<dbReference type="NCBIfam" id="NF003417">
    <property type="entry name" value="PRK04813.1"/>
    <property type="match status" value="4"/>
</dbReference>
<dbReference type="SUPFAM" id="SSF56801">
    <property type="entry name" value="Acetyl-CoA synthetase-like"/>
    <property type="match status" value="4"/>
</dbReference>
<dbReference type="PROSITE" id="PS00012">
    <property type="entry name" value="PHOSPHOPANTETHEINE"/>
    <property type="match status" value="4"/>
</dbReference>
<dbReference type="InterPro" id="IPR023213">
    <property type="entry name" value="CAT-like_dom_sf"/>
</dbReference>
<feature type="domain" description="Carrier" evidence="4">
    <location>
        <begin position="1018"/>
        <end position="1093"/>
    </location>
</feature>
<dbReference type="Pfam" id="PF13193">
    <property type="entry name" value="AMP-binding_C"/>
    <property type="match status" value="4"/>
</dbReference>
<keyword evidence="2" id="KW-0596">Phosphopantetheine</keyword>
<dbReference type="EMBL" id="CP034337">
    <property type="protein sequence ID" value="AZL73562.1"/>
    <property type="molecule type" value="Genomic_DNA"/>
</dbReference>
<dbReference type="RefSeq" id="WP_125463689.1">
    <property type="nucleotide sequence ID" value="NZ_CP034337.1"/>
</dbReference>
<name>A0ABM7CQ81_9PSED</name>
<dbReference type="InterPro" id="IPR029058">
    <property type="entry name" value="AB_hydrolase_fold"/>
</dbReference>